<evidence type="ECO:0000313" key="2">
    <source>
        <dbReference type="EMBL" id="MCE7509116.1"/>
    </source>
</evidence>
<keyword evidence="3" id="KW-1185">Reference proteome</keyword>
<dbReference type="EMBL" id="JAJVKT010000011">
    <property type="protein sequence ID" value="MCE7509116.1"/>
    <property type="molecule type" value="Genomic_DNA"/>
</dbReference>
<dbReference type="Pfam" id="PF18598">
    <property type="entry name" value="TetR_C_36"/>
    <property type="match status" value="1"/>
</dbReference>
<feature type="domain" description="QsdR TetR regulatory C-terminal" evidence="1">
    <location>
        <begin position="90"/>
        <end position="199"/>
    </location>
</feature>
<name>A0A9Q3ZF37_9GAMM</name>
<proteinExistence type="predicted"/>
<comment type="caution">
    <text evidence="2">The sequence shown here is derived from an EMBL/GenBank/DDBJ whole genome shotgun (WGS) entry which is preliminary data.</text>
</comment>
<gene>
    <name evidence="2" type="ORF">LZG35_10760</name>
</gene>
<sequence>MMHNDTPLTRALTQQEAKVQATPLDALKLARKHWLEHSRLNMGSLAEELGVNRATLFRWVGNKDLLLGEVLWSFYRVLFDQIIEDAEGDGGEYLAWACEQVVVRIMENEPLQRFIRQDTEYAIRILTSKSSIIQGRSIEVIRGLLQSEADAGRWRSPIPLAELAYLIVRVGESFLYGDIISGHDTAMPHARTAFRLLLGAQQPAP</sequence>
<protein>
    <recommendedName>
        <fullName evidence="1">QsdR TetR regulatory C-terminal domain-containing protein</fullName>
    </recommendedName>
</protein>
<evidence type="ECO:0000259" key="1">
    <source>
        <dbReference type="Pfam" id="PF18598"/>
    </source>
</evidence>
<organism evidence="2 3">
    <name type="scientific">Alloalcanivorax xenomutans</name>
    <dbReference type="NCBI Taxonomy" id="1094342"/>
    <lineage>
        <taxon>Bacteria</taxon>
        <taxon>Pseudomonadati</taxon>
        <taxon>Pseudomonadota</taxon>
        <taxon>Gammaproteobacteria</taxon>
        <taxon>Oceanospirillales</taxon>
        <taxon>Alcanivoracaceae</taxon>
        <taxon>Alloalcanivorax</taxon>
    </lineage>
</organism>
<dbReference type="RefSeq" id="WP_063141765.1">
    <property type="nucleotide sequence ID" value="NZ_CBDDTQ010000001.1"/>
</dbReference>
<dbReference type="GeneID" id="94686049"/>
<dbReference type="InterPro" id="IPR009057">
    <property type="entry name" value="Homeodomain-like_sf"/>
</dbReference>
<evidence type="ECO:0000313" key="3">
    <source>
        <dbReference type="Proteomes" id="UP001107961"/>
    </source>
</evidence>
<dbReference type="InterPro" id="IPR041485">
    <property type="entry name" value="TetR_C_36"/>
</dbReference>
<reference evidence="2" key="1">
    <citation type="submission" date="2022-01" db="EMBL/GenBank/DDBJ databases">
        <authorList>
            <person name="Karlyshev A.V."/>
            <person name="Jaspars M."/>
        </authorList>
    </citation>
    <scope>NUCLEOTIDE SEQUENCE</scope>
    <source>
        <strain evidence="2">AGSA3-2</strain>
    </source>
</reference>
<dbReference type="Gene3D" id="1.10.357.10">
    <property type="entry name" value="Tetracycline Repressor, domain 2"/>
    <property type="match status" value="1"/>
</dbReference>
<dbReference type="AlphaFoldDB" id="A0A9Q3ZF37"/>
<dbReference type="Proteomes" id="UP001107961">
    <property type="component" value="Unassembled WGS sequence"/>
</dbReference>
<dbReference type="SUPFAM" id="SSF46689">
    <property type="entry name" value="Homeodomain-like"/>
    <property type="match status" value="1"/>
</dbReference>
<accession>A0A9Q3ZF37</accession>